<keyword evidence="2" id="KW-1185">Reference proteome</keyword>
<dbReference type="EMBL" id="BOPH01000129">
    <property type="protein sequence ID" value="GIJ74118.1"/>
    <property type="molecule type" value="Genomic_DNA"/>
</dbReference>
<organism evidence="1 2">
    <name type="scientific">Virgisporangium ochraceum</name>
    <dbReference type="NCBI Taxonomy" id="65505"/>
    <lineage>
        <taxon>Bacteria</taxon>
        <taxon>Bacillati</taxon>
        <taxon>Actinomycetota</taxon>
        <taxon>Actinomycetes</taxon>
        <taxon>Micromonosporales</taxon>
        <taxon>Micromonosporaceae</taxon>
        <taxon>Virgisporangium</taxon>
    </lineage>
</organism>
<gene>
    <name evidence="1" type="ORF">Voc01_090350</name>
</gene>
<name>A0A8J4A3H0_9ACTN</name>
<sequence length="299" mass="31245">MQNGSTEAVGDRSASAASAGGAAGASGVGLQNRVFGWAAAAMAAERHLAVVGLVAGKVIRVGAQTGFDLDDVAVHTDADNFALFQVKAGLNLSRTPKGPLAKALEQAVGQYLDGRLPVANGTDRAVDSARDALVLCTDKAASESVRVHLPYALAKTASQPPGTPLLDNLSKDQHNALKIVLDHVRPLWVAGAHAAPNDEELRRFLRALHVITVDANDGESDHAAAVAILKTVLPADEADRAWLVLVAEGQAASVAQNWRDRAAIGAALSRHDIYLAPPARHAIDISKLCELSTANLRAW</sequence>
<dbReference type="AlphaFoldDB" id="A0A8J4A3H0"/>
<comment type="caution">
    <text evidence="1">The sequence shown here is derived from an EMBL/GenBank/DDBJ whole genome shotgun (WGS) entry which is preliminary data.</text>
</comment>
<dbReference type="Proteomes" id="UP000635606">
    <property type="component" value="Unassembled WGS sequence"/>
</dbReference>
<evidence type="ECO:0000313" key="2">
    <source>
        <dbReference type="Proteomes" id="UP000635606"/>
    </source>
</evidence>
<reference evidence="1" key="1">
    <citation type="submission" date="2021-01" db="EMBL/GenBank/DDBJ databases">
        <title>Whole genome shotgun sequence of Virgisporangium ochraceum NBRC 16418.</title>
        <authorList>
            <person name="Komaki H."/>
            <person name="Tamura T."/>
        </authorList>
    </citation>
    <scope>NUCLEOTIDE SEQUENCE</scope>
    <source>
        <strain evidence="1">NBRC 16418</strain>
    </source>
</reference>
<proteinExistence type="predicted"/>
<dbReference type="RefSeq" id="WP_203933922.1">
    <property type="nucleotide sequence ID" value="NZ_BOPH01000129.1"/>
</dbReference>
<accession>A0A8J4A3H0</accession>
<protein>
    <submittedName>
        <fullName evidence="1">Uncharacterized protein</fullName>
    </submittedName>
</protein>
<evidence type="ECO:0000313" key="1">
    <source>
        <dbReference type="EMBL" id="GIJ74118.1"/>
    </source>
</evidence>